<organism evidence="2 3">
    <name type="scientific">Perilla frutescens var. hirtella</name>
    <name type="common">Perilla citriodora</name>
    <name type="synonym">Perilla setoyensis</name>
    <dbReference type="NCBI Taxonomy" id="608512"/>
    <lineage>
        <taxon>Eukaryota</taxon>
        <taxon>Viridiplantae</taxon>
        <taxon>Streptophyta</taxon>
        <taxon>Embryophyta</taxon>
        <taxon>Tracheophyta</taxon>
        <taxon>Spermatophyta</taxon>
        <taxon>Magnoliopsida</taxon>
        <taxon>eudicotyledons</taxon>
        <taxon>Gunneridae</taxon>
        <taxon>Pentapetalae</taxon>
        <taxon>asterids</taxon>
        <taxon>lamiids</taxon>
        <taxon>Lamiales</taxon>
        <taxon>Lamiaceae</taxon>
        <taxon>Nepetoideae</taxon>
        <taxon>Elsholtzieae</taxon>
        <taxon>Perilla</taxon>
    </lineage>
</organism>
<keyword evidence="1" id="KW-0472">Membrane</keyword>
<dbReference type="EMBL" id="SDAM02000091">
    <property type="protein sequence ID" value="KAH6830964.1"/>
    <property type="molecule type" value="Genomic_DNA"/>
</dbReference>
<keyword evidence="3" id="KW-1185">Reference proteome</keyword>
<name>A0AAD4P8K5_PERFH</name>
<evidence type="ECO:0000313" key="2">
    <source>
        <dbReference type="EMBL" id="KAH6830964.1"/>
    </source>
</evidence>
<sequence length="90" mass="9912">MLKKKHLINTYAFLNFDFYADKIVAFILASAAGTAFGATMELKNVKWENNEDNMEDFLTVEYISAAFILVGSIACGISSIHSSLALTNIN</sequence>
<dbReference type="Proteomes" id="UP001190926">
    <property type="component" value="Unassembled WGS sequence"/>
</dbReference>
<accession>A0AAD4P8K5</accession>
<evidence type="ECO:0000313" key="3">
    <source>
        <dbReference type="Proteomes" id="UP001190926"/>
    </source>
</evidence>
<keyword evidence="1" id="KW-1133">Transmembrane helix</keyword>
<comment type="caution">
    <text evidence="2">The sequence shown here is derived from an EMBL/GenBank/DDBJ whole genome shotgun (WGS) entry which is preliminary data.</text>
</comment>
<evidence type="ECO:0000256" key="1">
    <source>
        <dbReference type="SAM" id="Phobius"/>
    </source>
</evidence>
<protein>
    <submittedName>
        <fullName evidence="2">Uncharacterized protein</fullName>
    </submittedName>
</protein>
<reference evidence="2 3" key="1">
    <citation type="journal article" date="2021" name="Nat. Commun.">
        <title>Incipient diploidization of the medicinal plant Perilla within 10,000 years.</title>
        <authorList>
            <person name="Zhang Y."/>
            <person name="Shen Q."/>
            <person name="Leng L."/>
            <person name="Zhang D."/>
            <person name="Chen S."/>
            <person name="Shi Y."/>
            <person name="Ning Z."/>
            <person name="Chen S."/>
        </authorList>
    </citation>
    <scope>NUCLEOTIDE SEQUENCE [LARGE SCALE GENOMIC DNA]</scope>
    <source>
        <strain evidence="3">cv. PC099</strain>
    </source>
</reference>
<gene>
    <name evidence="2" type="ORF">C2S53_005888</name>
</gene>
<dbReference type="AlphaFoldDB" id="A0AAD4P8K5"/>
<proteinExistence type="predicted"/>
<feature type="transmembrane region" description="Helical" evidence="1">
    <location>
        <begin position="62"/>
        <end position="86"/>
    </location>
</feature>
<keyword evidence="1" id="KW-0812">Transmembrane</keyword>
<feature type="transmembrane region" description="Helical" evidence="1">
    <location>
        <begin position="23"/>
        <end position="42"/>
    </location>
</feature>